<dbReference type="Proteomes" id="UP001633002">
    <property type="component" value="Unassembled WGS sequence"/>
</dbReference>
<dbReference type="InterPro" id="IPR043502">
    <property type="entry name" value="DNA/RNA_pol_sf"/>
</dbReference>
<evidence type="ECO:0000256" key="1">
    <source>
        <dbReference type="SAM" id="MobiDB-lite"/>
    </source>
</evidence>
<evidence type="ECO:0000313" key="3">
    <source>
        <dbReference type="EMBL" id="KAL3679079.1"/>
    </source>
</evidence>
<sequence>MSGRCRSNKGPRSVSLSRRSETYRSGSNTDGGLRVGRNFLREGDACTAYFFQKLKKRRAKVTITKLKTEDGVSLETHGEIGKEIHNFYRKLYAVPQTTEEGKRASRELIQNLNVSMSLEQRTLIDDEPTEREIFDIVKMLPSGKSPGPDGLGVEVLLLLWPVVSKLYCQAFQEFWDKGHLLPAFKEGFFSCYQKLMTPWRSTHNCIIHFALVHEALKMQRKSTMFLMLDQEKAYDRLLPEFLWDVMRGLEFSQETIRRVQALQTEVKTRIILNGTLLPTFDVGRGVRQGCPLSPLLFVLVTIPFIQGVQREIRLCKVKAVDLKPDLHVSIVCLADDVAIYMEPDERSMNNLFVFLRSVEIASGERINKQKSKLLIVGKTSPVPQWWRVSGFQVIQPEQPVTYLGGYDQKP</sequence>
<feature type="domain" description="Reverse transcriptase" evidence="2">
    <location>
        <begin position="197"/>
        <end position="404"/>
    </location>
</feature>
<comment type="caution">
    <text evidence="3">The sequence shown here is derived from an EMBL/GenBank/DDBJ whole genome shotgun (WGS) entry which is preliminary data.</text>
</comment>
<dbReference type="AlphaFoldDB" id="A0ABD3GKW5"/>
<dbReference type="PANTHER" id="PTHR31635:SF196">
    <property type="entry name" value="REVERSE TRANSCRIPTASE DOMAIN-CONTAINING PROTEIN-RELATED"/>
    <property type="match status" value="1"/>
</dbReference>
<protein>
    <recommendedName>
        <fullName evidence="2">Reverse transcriptase domain-containing protein</fullName>
    </recommendedName>
</protein>
<name>A0ABD3GKW5_9MARC</name>
<dbReference type="SUPFAM" id="SSF56672">
    <property type="entry name" value="DNA/RNA polymerases"/>
    <property type="match status" value="1"/>
</dbReference>
<evidence type="ECO:0000313" key="4">
    <source>
        <dbReference type="Proteomes" id="UP001633002"/>
    </source>
</evidence>
<evidence type="ECO:0000259" key="2">
    <source>
        <dbReference type="Pfam" id="PF00078"/>
    </source>
</evidence>
<dbReference type="Pfam" id="PF00078">
    <property type="entry name" value="RVT_1"/>
    <property type="match status" value="1"/>
</dbReference>
<keyword evidence="4" id="KW-1185">Reference proteome</keyword>
<organism evidence="3 4">
    <name type="scientific">Riccia sorocarpa</name>
    <dbReference type="NCBI Taxonomy" id="122646"/>
    <lineage>
        <taxon>Eukaryota</taxon>
        <taxon>Viridiplantae</taxon>
        <taxon>Streptophyta</taxon>
        <taxon>Embryophyta</taxon>
        <taxon>Marchantiophyta</taxon>
        <taxon>Marchantiopsida</taxon>
        <taxon>Marchantiidae</taxon>
        <taxon>Marchantiales</taxon>
        <taxon>Ricciaceae</taxon>
        <taxon>Riccia</taxon>
    </lineage>
</organism>
<feature type="region of interest" description="Disordered" evidence="1">
    <location>
        <begin position="1"/>
        <end position="34"/>
    </location>
</feature>
<reference evidence="3 4" key="1">
    <citation type="submission" date="2024-09" db="EMBL/GenBank/DDBJ databases">
        <title>Chromosome-scale assembly of Riccia sorocarpa.</title>
        <authorList>
            <person name="Paukszto L."/>
        </authorList>
    </citation>
    <scope>NUCLEOTIDE SEQUENCE [LARGE SCALE GENOMIC DNA]</scope>
    <source>
        <strain evidence="3">LP-2024</strain>
        <tissue evidence="3">Aerial parts of the thallus</tissue>
    </source>
</reference>
<proteinExistence type="predicted"/>
<gene>
    <name evidence="3" type="ORF">R1sor_022035</name>
</gene>
<accession>A0ABD3GKW5</accession>
<dbReference type="EMBL" id="JBJQOH010000007">
    <property type="protein sequence ID" value="KAL3679079.1"/>
    <property type="molecule type" value="Genomic_DNA"/>
</dbReference>
<dbReference type="PANTHER" id="PTHR31635">
    <property type="entry name" value="REVERSE TRANSCRIPTASE DOMAIN-CONTAINING PROTEIN-RELATED"/>
    <property type="match status" value="1"/>
</dbReference>
<dbReference type="InterPro" id="IPR000477">
    <property type="entry name" value="RT_dom"/>
</dbReference>